<dbReference type="Proteomes" id="UP000436522">
    <property type="component" value="Unassembled WGS sequence"/>
</dbReference>
<protein>
    <submittedName>
        <fullName evidence="3">Membrane protein</fullName>
    </submittedName>
</protein>
<feature type="signal peptide" evidence="1">
    <location>
        <begin position="1"/>
        <end position="26"/>
    </location>
</feature>
<keyword evidence="1" id="KW-0732">Signal</keyword>
<dbReference type="RefSeq" id="WP_159980067.1">
    <property type="nucleotide sequence ID" value="NZ_BLIV01000008.1"/>
</dbReference>
<dbReference type="OrthoDB" id="9803781at2"/>
<dbReference type="EMBL" id="BLIV01000008">
    <property type="protein sequence ID" value="GFE51888.1"/>
    <property type="molecule type" value="Genomic_DNA"/>
</dbReference>
<dbReference type="AlphaFoldDB" id="A0A640VU23"/>
<organism evidence="3 4">
    <name type="scientific">Roseobacter cerasinus</name>
    <dbReference type="NCBI Taxonomy" id="2602289"/>
    <lineage>
        <taxon>Bacteria</taxon>
        <taxon>Pseudomonadati</taxon>
        <taxon>Pseudomonadota</taxon>
        <taxon>Alphaproteobacteria</taxon>
        <taxon>Rhodobacterales</taxon>
        <taxon>Roseobacteraceae</taxon>
        <taxon>Roseobacter</taxon>
    </lineage>
</organism>
<dbReference type="CDD" id="cd16329">
    <property type="entry name" value="LolA_like"/>
    <property type="match status" value="1"/>
</dbReference>
<keyword evidence="4" id="KW-1185">Reference proteome</keyword>
<feature type="domain" description="Uncharacterized protein TP-0789" evidence="2">
    <location>
        <begin position="78"/>
        <end position="258"/>
    </location>
</feature>
<dbReference type="Gene3D" id="2.50.20.10">
    <property type="entry name" value="Lipoprotein localisation LolA/LolB/LppX"/>
    <property type="match status" value="1"/>
</dbReference>
<evidence type="ECO:0000256" key="1">
    <source>
        <dbReference type="SAM" id="SignalP"/>
    </source>
</evidence>
<accession>A0A640VU23</accession>
<evidence type="ECO:0000313" key="4">
    <source>
        <dbReference type="Proteomes" id="UP000436522"/>
    </source>
</evidence>
<comment type="caution">
    <text evidence="3">The sequence shown here is derived from an EMBL/GenBank/DDBJ whole genome shotgun (WGS) entry which is preliminary data.</text>
</comment>
<reference evidence="3 4" key="1">
    <citation type="submission" date="2019-12" db="EMBL/GenBank/DDBJ databases">
        <title>Roseobacter cerasinus sp. nov., isolated from seawater around aquaculture.</title>
        <authorList>
            <person name="Muramatsu S."/>
            <person name="Takabe Y."/>
            <person name="Mori K."/>
            <person name="Takaichi S."/>
            <person name="Hanada S."/>
        </authorList>
    </citation>
    <scope>NUCLEOTIDE SEQUENCE [LARGE SCALE GENOMIC DNA]</scope>
    <source>
        <strain evidence="3 4">AI77</strain>
    </source>
</reference>
<dbReference type="Pfam" id="PF17131">
    <property type="entry name" value="LolA_like"/>
    <property type="match status" value="1"/>
</dbReference>
<feature type="chain" id="PRO_5024969275" evidence="1">
    <location>
        <begin position="27"/>
        <end position="261"/>
    </location>
</feature>
<proteinExistence type="predicted"/>
<evidence type="ECO:0000313" key="3">
    <source>
        <dbReference type="EMBL" id="GFE51888.1"/>
    </source>
</evidence>
<name>A0A640VU23_9RHOB</name>
<evidence type="ECO:0000259" key="2">
    <source>
        <dbReference type="Pfam" id="PF17131"/>
    </source>
</evidence>
<gene>
    <name evidence="3" type="ORF">So717_36410</name>
</gene>
<dbReference type="InterPro" id="IPR033399">
    <property type="entry name" value="TP_0789-like"/>
</dbReference>
<sequence length="261" mass="28799">MSTKISRRTLLATGVAAITLPRFALASNPEDIMRKSREMRRGLTNSMADVTMTITARGRSTERKMRQYVLETSNSGNRVINVFSSPADVRGVSVLTHSALDGNDQQWLLLPSVGRVKRISSSNRSGAFVGSDFAYEDLSSFELEKFKFSAAANASVGGKTLIQVDYAPTYSGTGYAALRSYLDPSHYQPVQNHYFNRRGEHVKTLQLSRYKSYGGGAIWRPHLLVMTDHAKGSTTQISFSTFTATGTAESNFSANRFQRVS</sequence>